<proteinExistence type="predicted"/>
<accession>A0A2G1QRU1</accession>
<feature type="chain" id="PRO_5013706357" evidence="2">
    <location>
        <begin position="20"/>
        <end position="313"/>
    </location>
</feature>
<dbReference type="Proteomes" id="UP000221168">
    <property type="component" value="Unassembled WGS sequence"/>
</dbReference>
<feature type="signal peptide" evidence="2">
    <location>
        <begin position="1"/>
        <end position="19"/>
    </location>
</feature>
<keyword evidence="4" id="KW-1185">Reference proteome</keyword>
<keyword evidence="1 2" id="KW-0732">Signal</keyword>
<dbReference type="InterPro" id="IPR050280">
    <property type="entry name" value="OMP_Chaperone_SurA"/>
</dbReference>
<comment type="caution">
    <text evidence="3">The sequence shown here is derived from an EMBL/GenBank/DDBJ whole genome shotgun (WGS) entry which is preliminary data.</text>
</comment>
<protein>
    <submittedName>
        <fullName evidence="3">Molecular chaperone SurA</fullName>
    </submittedName>
</protein>
<dbReference type="OrthoDB" id="9791746at2"/>
<gene>
    <name evidence="3" type="ORF">CSC94_06215</name>
</gene>
<evidence type="ECO:0000313" key="4">
    <source>
        <dbReference type="Proteomes" id="UP000221168"/>
    </source>
</evidence>
<dbReference type="Gene3D" id="1.10.4030.10">
    <property type="entry name" value="Porin chaperone SurA, peptide-binding domain"/>
    <property type="match status" value="1"/>
</dbReference>
<evidence type="ECO:0000256" key="1">
    <source>
        <dbReference type="ARBA" id="ARBA00022729"/>
    </source>
</evidence>
<organism evidence="3 4">
    <name type="scientific">Zhengella mangrovi</name>
    <dbReference type="NCBI Taxonomy" id="1982044"/>
    <lineage>
        <taxon>Bacteria</taxon>
        <taxon>Pseudomonadati</taxon>
        <taxon>Pseudomonadota</taxon>
        <taxon>Alphaproteobacteria</taxon>
        <taxon>Hyphomicrobiales</taxon>
        <taxon>Notoacmeibacteraceae</taxon>
        <taxon>Zhengella</taxon>
    </lineage>
</organism>
<dbReference type="EMBL" id="PDVP01000002">
    <property type="protein sequence ID" value="PHP68243.1"/>
    <property type="molecule type" value="Genomic_DNA"/>
</dbReference>
<dbReference type="PANTHER" id="PTHR47637:SF1">
    <property type="entry name" value="CHAPERONE SURA"/>
    <property type="match status" value="1"/>
</dbReference>
<sequence>MTFRMKTLLAASAIATALAFTPGAGLPVVSQAQASEIRYVVNNLPVTSYDIARRTAFLKLQRRKGNLREQAENEMVEQALRTVEMQRLNVNIPKSAIDENFASFAQRNKLSVKQLSSILNRSGVTTAHFKEFIRVQMGWQSLLRARFQHDAKMSEQDVVQRMLKQGGDKPTATEYILQQVIFVVPSAERKAKLNSRVREAENMRARFSGCDKTHDQAKGLLDVTIRDLGRVLEPELPPDWAPLIKPIKEGQATKVRTTDRGAEFIAICKAKLVSDDRVAQMVFTNEGDMGEQAKALNDKYMKELRGRSRIVKR</sequence>
<dbReference type="AlphaFoldDB" id="A0A2G1QRU1"/>
<dbReference type="PANTHER" id="PTHR47637">
    <property type="entry name" value="CHAPERONE SURA"/>
    <property type="match status" value="1"/>
</dbReference>
<evidence type="ECO:0000313" key="3">
    <source>
        <dbReference type="EMBL" id="PHP68243.1"/>
    </source>
</evidence>
<dbReference type="Pfam" id="PF13624">
    <property type="entry name" value="SurA_N_3"/>
    <property type="match status" value="1"/>
</dbReference>
<dbReference type="InterPro" id="IPR027304">
    <property type="entry name" value="Trigger_fact/SurA_dom_sf"/>
</dbReference>
<reference evidence="3 4" key="1">
    <citation type="submission" date="2017-10" db="EMBL/GenBank/DDBJ databases">
        <title>Sedimentibacterium mangrovi gen. nov., sp. nov., a novel member of family Phyllobacteriacea isolated from mangrove sediment.</title>
        <authorList>
            <person name="Liao H."/>
            <person name="Tian Y."/>
        </authorList>
    </citation>
    <scope>NUCLEOTIDE SEQUENCE [LARGE SCALE GENOMIC DNA]</scope>
    <source>
        <strain evidence="3 4">X9-2-2</strain>
    </source>
</reference>
<name>A0A2G1QRU1_9HYPH</name>
<evidence type="ECO:0000256" key="2">
    <source>
        <dbReference type="SAM" id="SignalP"/>
    </source>
</evidence>
<dbReference type="SUPFAM" id="SSF109998">
    <property type="entry name" value="Triger factor/SurA peptide-binding domain-like"/>
    <property type="match status" value="1"/>
</dbReference>